<dbReference type="RefSeq" id="WP_055649112.1">
    <property type="nucleotide sequence ID" value="NZ_CZAZ01000002.1"/>
</dbReference>
<dbReference type="Gene3D" id="6.10.30.10">
    <property type="match status" value="1"/>
</dbReference>
<dbReference type="PANTHER" id="PTHR34075">
    <property type="entry name" value="BLR3430 PROTEIN"/>
    <property type="match status" value="1"/>
</dbReference>
<evidence type="ECO:0000259" key="1">
    <source>
        <dbReference type="Pfam" id="PF12172"/>
    </source>
</evidence>
<evidence type="ECO:0000313" key="2">
    <source>
        <dbReference type="EMBL" id="MUB62253.1"/>
    </source>
</evidence>
<protein>
    <recommendedName>
        <fullName evidence="1">ChsH2 rubredoxin-like zinc ribbon domain-containing protein</fullName>
    </recommendedName>
</protein>
<sequence length="138" mass="15380">MGVKLEKIVKTYYDALEEGKILGRKCTRCQAVEFPPVYACNTCGCADTEWVEISGKAKMTSLIMPAILSAKPENNDLMPYCLSCVEIEEGAGVNAIVQGVTKENRDRLLTQMPVPCHAKIVQRNGFKTVIFELDEEYK</sequence>
<dbReference type="InterPro" id="IPR052513">
    <property type="entry name" value="Thioester_dehydratase-like"/>
</dbReference>
<comment type="caution">
    <text evidence="2">The sequence shown here is derived from an EMBL/GenBank/DDBJ whole genome shotgun (WGS) entry which is preliminary data.</text>
</comment>
<dbReference type="Pfam" id="PF12172">
    <property type="entry name" value="zf-ChsH2"/>
    <property type="match status" value="1"/>
</dbReference>
<gene>
    <name evidence="2" type="ORF">GNE07_04100</name>
</gene>
<feature type="domain" description="ChsH2 rubredoxin-like zinc ribbon" evidence="1">
    <location>
        <begin position="14"/>
        <end position="44"/>
    </location>
</feature>
<dbReference type="SUPFAM" id="SSF50249">
    <property type="entry name" value="Nucleic acid-binding proteins"/>
    <property type="match status" value="1"/>
</dbReference>
<organism evidence="2 3">
    <name type="scientific">Hungatella hathewayi</name>
    <dbReference type="NCBI Taxonomy" id="154046"/>
    <lineage>
        <taxon>Bacteria</taxon>
        <taxon>Bacillati</taxon>
        <taxon>Bacillota</taxon>
        <taxon>Clostridia</taxon>
        <taxon>Lachnospirales</taxon>
        <taxon>Lachnospiraceae</taxon>
        <taxon>Hungatella</taxon>
    </lineage>
</organism>
<dbReference type="PANTHER" id="PTHR34075:SF5">
    <property type="entry name" value="BLR3430 PROTEIN"/>
    <property type="match status" value="1"/>
</dbReference>
<evidence type="ECO:0000313" key="3">
    <source>
        <dbReference type="Proteomes" id="UP000434223"/>
    </source>
</evidence>
<dbReference type="AlphaFoldDB" id="A0AAW9WCQ0"/>
<dbReference type="Proteomes" id="UP000434223">
    <property type="component" value="Unassembled WGS sequence"/>
</dbReference>
<reference evidence="2 3" key="1">
    <citation type="submission" date="2019-09" db="EMBL/GenBank/DDBJ databases">
        <title>Draft genome sequencing of Hungatella hathewayi 123Y-2.</title>
        <authorList>
            <person name="Lv Q."/>
            <person name="Li S."/>
        </authorList>
    </citation>
    <scope>NUCLEOTIDE SEQUENCE [LARGE SCALE GENOMIC DNA]</scope>
    <source>
        <strain evidence="2 3">123Y-2</strain>
    </source>
</reference>
<proteinExistence type="predicted"/>
<dbReference type="EMBL" id="WNME01000002">
    <property type="protein sequence ID" value="MUB62253.1"/>
    <property type="molecule type" value="Genomic_DNA"/>
</dbReference>
<dbReference type="InterPro" id="IPR012340">
    <property type="entry name" value="NA-bd_OB-fold"/>
</dbReference>
<name>A0AAW9WCQ0_9FIRM</name>
<dbReference type="InterPro" id="IPR022002">
    <property type="entry name" value="ChsH2_Znr"/>
</dbReference>
<accession>A0AAW9WCQ0</accession>